<proteinExistence type="predicted"/>
<keyword evidence="2" id="KW-0378">Hydrolase</keyword>
<dbReference type="Gene3D" id="3.60.21.10">
    <property type="match status" value="1"/>
</dbReference>
<keyword evidence="1" id="KW-0732">Signal</keyword>
<organism evidence="4 5">
    <name type="scientific">Rhizoclosmatium globosum</name>
    <dbReference type="NCBI Taxonomy" id="329046"/>
    <lineage>
        <taxon>Eukaryota</taxon>
        <taxon>Fungi</taxon>
        <taxon>Fungi incertae sedis</taxon>
        <taxon>Chytridiomycota</taxon>
        <taxon>Chytridiomycota incertae sedis</taxon>
        <taxon>Chytridiomycetes</taxon>
        <taxon>Chytridiales</taxon>
        <taxon>Chytriomycetaceae</taxon>
        <taxon>Rhizoclosmatium</taxon>
    </lineage>
</organism>
<gene>
    <name evidence="4" type="ORF">BCR33DRAFT_834804</name>
</gene>
<dbReference type="PANTHER" id="PTHR10161:SF14">
    <property type="entry name" value="TARTRATE-RESISTANT ACID PHOSPHATASE TYPE 5"/>
    <property type="match status" value="1"/>
</dbReference>
<accession>A0A1Y2BQJ1</accession>
<sequence>MTKTVTSTMTTVNVLSTYTPIPGPALDMLVIGDWGTDVDDQFNVAKQMERWASALQSDKVISLGDNFYQGDATYDGIATANDVKFITYWKNVYNGTYLSTLKWWTVLGNHDWYSVGSDAYELMFNDDKWVMPDFFYIKRKQVDDGVFATFIFIETDLFEYGVQAKNKGMQQNFASQGWDQNTNLKQLAWIENAIAQSNKDQYIIVVGHHPTYTCAGDVTDDLGSLYNIINTWNVSAYMNGHSHSMAGYLTNNNRTLQVQAGSGGQTSSTC</sequence>
<dbReference type="InterPro" id="IPR051558">
    <property type="entry name" value="Metallophosphoesterase_PAP"/>
</dbReference>
<dbReference type="InterPro" id="IPR029052">
    <property type="entry name" value="Metallo-depent_PP-like"/>
</dbReference>
<feature type="domain" description="Calcineurin-like phosphoesterase" evidence="3">
    <location>
        <begin position="29"/>
        <end position="244"/>
    </location>
</feature>
<dbReference type="GO" id="GO:0016787">
    <property type="term" value="F:hydrolase activity"/>
    <property type="evidence" value="ECO:0007669"/>
    <property type="project" value="UniProtKB-KW"/>
</dbReference>
<evidence type="ECO:0000259" key="3">
    <source>
        <dbReference type="Pfam" id="PF00149"/>
    </source>
</evidence>
<dbReference type="AlphaFoldDB" id="A0A1Y2BQJ1"/>
<keyword evidence="5" id="KW-1185">Reference proteome</keyword>
<reference evidence="4 5" key="1">
    <citation type="submission" date="2016-07" db="EMBL/GenBank/DDBJ databases">
        <title>Pervasive Adenine N6-methylation of Active Genes in Fungi.</title>
        <authorList>
            <consortium name="DOE Joint Genome Institute"/>
            <person name="Mondo S.J."/>
            <person name="Dannebaum R.O."/>
            <person name="Kuo R.C."/>
            <person name="Labutti K."/>
            <person name="Haridas S."/>
            <person name="Kuo A."/>
            <person name="Salamov A."/>
            <person name="Ahrendt S.R."/>
            <person name="Lipzen A."/>
            <person name="Sullivan W."/>
            <person name="Andreopoulos W.B."/>
            <person name="Clum A."/>
            <person name="Lindquist E."/>
            <person name="Daum C."/>
            <person name="Ramamoorthy G.K."/>
            <person name="Gryganskyi A."/>
            <person name="Culley D."/>
            <person name="Magnuson J.K."/>
            <person name="James T.Y."/>
            <person name="O'Malley M.A."/>
            <person name="Stajich J.E."/>
            <person name="Spatafora J.W."/>
            <person name="Visel A."/>
            <person name="Grigoriev I.V."/>
        </authorList>
    </citation>
    <scope>NUCLEOTIDE SEQUENCE [LARGE SCALE GENOMIC DNA]</scope>
    <source>
        <strain evidence="4 5">JEL800</strain>
    </source>
</reference>
<name>A0A1Y2BQJ1_9FUNG</name>
<dbReference type="Pfam" id="PF00149">
    <property type="entry name" value="Metallophos"/>
    <property type="match status" value="1"/>
</dbReference>
<evidence type="ECO:0000313" key="4">
    <source>
        <dbReference type="EMBL" id="ORY37019.1"/>
    </source>
</evidence>
<dbReference type="SUPFAM" id="SSF56300">
    <property type="entry name" value="Metallo-dependent phosphatases"/>
    <property type="match status" value="1"/>
</dbReference>
<dbReference type="InterPro" id="IPR004843">
    <property type="entry name" value="Calcineurin-like_PHP"/>
</dbReference>
<dbReference type="STRING" id="329046.A0A1Y2BQJ1"/>
<dbReference type="Proteomes" id="UP000193642">
    <property type="component" value="Unassembled WGS sequence"/>
</dbReference>
<evidence type="ECO:0000313" key="5">
    <source>
        <dbReference type="Proteomes" id="UP000193642"/>
    </source>
</evidence>
<comment type="caution">
    <text evidence="4">The sequence shown here is derived from an EMBL/GenBank/DDBJ whole genome shotgun (WGS) entry which is preliminary data.</text>
</comment>
<feature type="non-terminal residue" evidence="4">
    <location>
        <position position="270"/>
    </location>
</feature>
<evidence type="ECO:0000256" key="1">
    <source>
        <dbReference type="ARBA" id="ARBA00022729"/>
    </source>
</evidence>
<dbReference type="EMBL" id="MCGO01000052">
    <property type="protein sequence ID" value="ORY37019.1"/>
    <property type="molecule type" value="Genomic_DNA"/>
</dbReference>
<protein>
    <submittedName>
        <fullName evidence="4">Metallo-dependent phosphatase</fullName>
    </submittedName>
</protein>
<evidence type="ECO:0000256" key="2">
    <source>
        <dbReference type="ARBA" id="ARBA00022801"/>
    </source>
</evidence>
<dbReference type="OrthoDB" id="411211at2759"/>
<dbReference type="PANTHER" id="PTHR10161">
    <property type="entry name" value="TARTRATE-RESISTANT ACID PHOSPHATASE TYPE 5"/>
    <property type="match status" value="1"/>
</dbReference>